<dbReference type="AlphaFoldDB" id="A0AA88WFQ9"/>
<feature type="domain" description="Fe2OG dioxygenase" evidence="4">
    <location>
        <begin position="137"/>
        <end position="235"/>
    </location>
</feature>
<accession>A0AA88WFQ9</accession>
<dbReference type="Gene3D" id="2.60.120.330">
    <property type="entry name" value="B-lactam Antibiotic, Isopenicillin N Synthase, Chain"/>
    <property type="match status" value="3"/>
</dbReference>
<dbReference type="InterPro" id="IPR005123">
    <property type="entry name" value="Oxoglu/Fe-dep_dioxygenase_dom"/>
</dbReference>
<dbReference type="SUPFAM" id="SSF51197">
    <property type="entry name" value="Clavaminate synthase-like"/>
    <property type="match status" value="2"/>
</dbReference>
<sequence length="590" mass="65994">MEGMALLVSSWCENVKSIPADYVMPPEKRAQDFSVCKDIPVIDLGQAAYGRAHVIEQLMKASQEYGFFQLQSWLLLLDPYFATQTFLLQSMLTGLSIDRDLIGAYSLEARKLILRILDLMAEGLGLEEGYFGEDLTRGQGMAINHYPVCPDPTLTIGIGAHCDPYLITILQQDVYGLQIKKDGKWIGIDPLPNGFVVFMANQMEIITNGKIKSAEHRAVNDSSAARISLVTFLGPAKECVVHPAKALVSASNPPRYKAFTYLDFVTNYLFYLAKRDLQLLKLKIGLSKDRRLCGRREIQKFMYSLAFCCLKMAEPVINHGVSEEMMQDIMSLYKEFFDMPAEDKASLCSDDTTKSCKLYTSGSNYATEEVHYWRDTLRHPVLPIEEHMTSWPEKPARYQEVVAAYSMEVKKMGMRLLDLTGEGLGLEEGYFIDELGKELGMAINHYPRCPDPSLAMRIPGHFDPNLITILQQEVYGLQICKDGQWLGVEAVPNAFAVNMCHQMQVISNGKLKGAEHRAVLSSTVARTSIATFLSPSRASVIKPAKAVVSACNPPQFRDVIYKDFLDSFMSYVGTKAPRVGTALTPYELQA</sequence>
<dbReference type="InterPro" id="IPR026992">
    <property type="entry name" value="DIOX_N"/>
</dbReference>
<dbReference type="GO" id="GO:0016705">
    <property type="term" value="F:oxidoreductase activity, acting on paired donors, with incorporation or reduction of molecular oxygen"/>
    <property type="evidence" value="ECO:0007669"/>
    <property type="project" value="UniProtKB-ARBA"/>
</dbReference>
<comment type="caution">
    <text evidence="5">The sequence shown here is derived from an EMBL/GenBank/DDBJ whole genome shotgun (WGS) entry which is preliminary data.</text>
</comment>
<reference evidence="5" key="1">
    <citation type="submission" date="2022-12" db="EMBL/GenBank/DDBJ databases">
        <title>Draft genome assemblies for two species of Escallonia (Escalloniales).</title>
        <authorList>
            <person name="Chanderbali A."/>
            <person name="Dervinis C."/>
            <person name="Anghel I."/>
            <person name="Soltis D."/>
            <person name="Soltis P."/>
            <person name="Zapata F."/>
        </authorList>
    </citation>
    <scope>NUCLEOTIDE SEQUENCE</scope>
    <source>
        <strain evidence="5">UCBG64.0493</strain>
        <tissue evidence="5">Leaf</tissue>
    </source>
</reference>
<dbReference type="EMBL" id="JAVXUP010000513">
    <property type="protein sequence ID" value="KAK3026178.1"/>
    <property type="molecule type" value="Genomic_DNA"/>
</dbReference>
<evidence type="ECO:0000259" key="4">
    <source>
        <dbReference type="PROSITE" id="PS51471"/>
    </source>
</evidence>
<dbReference type="Pfam" id="PF14226">
    <property type="entry name" value="DIOX_N"/>
    <property type="match status" value="1"/>
</dbReference>
<organism evidence="5 6">
    <name type="scientific">Escallonia herrerae</name>
    <dbReference type="NCBI Taxonomy" id="1293975"/>
    <lineage>
        <taxon>Eukaryota</taxon>
        <taxon>Viridiplantae</taxon>
        <taxon>Streptophyta</taxon>
        <taxon>Embryophyta</taxon>
        <taxon>Tracheophyta</taxon>
        <taxon>Spermatophyta</taxon>
        <taxon>Magnoliopsida</taxon>
        <taxon>eudicotyledons</taxon>
        <taxon>Gunneridae</taxon>
        <taxon>Pentapetalae</taxon>
        <taxon>asterids</taxon>
        <taxon>campanulids</taxon>
        <taxon>Escalloniales</taxon>
        <taxon>Escalloniaceae</taxon>
        <taxon>Escallonia</taxon>
    </lineage>
</organism>
<evidence type="ECO:0000256" key="3">
    <source>
        <dbReference type="ARBA" id="ARBA00023004"/>
    </source>
</evidence>
<gene>
    <name evidence="5" type="ORF">RJ639_040565</name>
</gene>
<evidence type="ECO:0000256" key="1">
    <source>
        <dbReference type="ARBA" id="ARBA00008056"/>
    </source>
</evidence>
<dbReference type="InterPro" id="IPR044861">
    <property type="entry name" value="IPNS-like_FE2OG_OXY"/>
</dbReference>
<keyword evidence="3" id="KW-0408">Iron</keyword>
<dbReference type="InterPro" id="IPR027443">
    <property type="entry name" value="IPNS-like_sf"/>
</dbReference>
<comment type="similarity">
    <text evidence="1">Belongs to the iron/ascorbate-dependent oxidoreductase family.</text>
</comment>
<dbReference type="InterPro" id="IPR050295">
    <property type="entry name" value="Plant_2OG-oxidoreductases"/>
</dbReference>
<dbReference type="GO" id="GO:0046872">
    <property type="term" value="F:metal ion binding"/>
    <property type="evidence" value="ECO:0007669"/>
    <property type="project" value="UniProtKB-KW"/>
</dbReference>
<dbReference type="PROSITE" id="PS51471">
    <property type="entry name" value="FE2OG_OXY"/>
    <property type="match status" value="2"/>
</dbReference>
<keyword evidence="2" id="KW-0479">Metal-binding</keyword>
<feature type="domain" description="Fe2OG dioxygenase" evidence="4">
    <location>
        <begin position="437"/>
        <end position="535"/>
    </location>
</feature>
<dbReference type="PANTHER" id="PTHR47991">
    <property type="entry name" value="OXOGLUTARATE/IRON-DEPENDENT DIOXYGENASE"/>
    <property type="match status" value="1"/>
</dbReference>
<dbReference type="Proteomes" id="UP001188597">
    <property type="component" value="Unassembled WGS sequence"/>
</dbReference>
<dbReference type="Pfam" id="PF03171">
    <property type="entry name" value="2OG-FeII_Oxy"/>
    <property type="match status" value="2"/>
</dbReference>
<evidence type="ECO:0000313" key="6">
    <source>
        <dbReference type="Proteomes" id="UP001188597"/>
    </source>
</evidence>
<name>A0AA88WFQ9_9ASTE</name>
<protein>
    <recommendedName>
        <fullName evidence="4">Fe2OG dioxygenase domain-containing protein</fullName>
    </recommendedName>
</protein>
<evidence type="ECO:0000256" key="2">
    <source>
        <dbReference type="ARBA" id="ARBA00022723"/>
    </source>
</evidence>
<evidence type="ECO:0000313" key="5">
    <source>
        <dbReference type="EMBL" id="KAK3026178.1"/>
    </source>
</evidence>
<proteinExistence type="inferred from homology"/>
<keyword evidence="6" id="KW-1185">Reference proteome</keyword>